<organism evidence="4">
    <name type="scientific">Trypanosoma vivax (strain Y486)</name>
    <dbReference type="NCBI Taxonomy" id="1055687"/>
    <lineage>
        <taxon>Eukaryota</taxon>
        <taxon>Discoba</taxon>
        <taxon>Euglenozoa</taxon>
        <taxon>Kinetoplastea</taxon>
        <taxon>Metakinetoplastina</taxon>
        <taxon>Trypanosomatida</taxon>
        <taxon>Trypanosomatidae</taxon>
        <taxon>Trypanosoma</taxon>
        <taxon>Duttonella</taxon>
    </lineage>
</organism>
<protein>
    <recommendedName>
        <fullName evidence="3">ethanolamine kinase</fullName>
        <ecNumber evidence="3">2.7.1.82</ecNumber>
    </recommendedName>
</protein>
<dbReference type="SUPFAM" id="SSF56112">
    <property type="entry name" value="Protein kinase-like (PK-like)"/>
    <property type="match status" value="1"/>
</dbReference>
<dbReference type="OMA" id="DREENYT"/>
<dbReference type="AlphaFoldDB" id="G0UA93"/>
<dbReference type="Gene3D" id="3.30.200.20">
    <property type="entry name" value="Phosphorylase Kinase, domain 1"/>
    <property type="match status" value="1"/>
</dbReference>
<evidence type="ECO:0000256" key="2">
    <source>
        <dbReference type="ARBA" id="ARBA00038211"/>
    </source>
</evidence>
<accession>G0UA93</accession>
<sequence length="434" mass="49483">MVSRNIPYVHCSAPVGGEGRHTAFASIVLKCCSHILFPENGPCTVGEVDAASSVDPSLLRVDHISGGITNELFHVYNPSDRPHSVVLRVFGNETQRFVSRQSELFYQSFFVPTYAHGDNFLIYQYLDQYKALEPKEMAGEYANIACEVASFHVRATLEARADFVASVPDTDGKRGREDVAGELKRSRFDREENYTIHTLTQWAGQLMSDDIFSKVKEENRGTFELVARQLVEEAAWVIKVLKENEADLGESTCHNDLLSGNIMRHTASGSLMFIDFEYTMRNYFLFDIANLFNEYAGFDCDYDTFFPSDEHMEKFIVVYLQALREEVSRCSQEARSRGLNEIIPEEERFFMVMSGRCNDGDSVGSMKSCDSEGDKQLRVKRMVRLTKFLTLASHLTWSIWALLQEAVSVLDVNFLQYSQLRLQRYLSTKESFSL</sequence>
<comment type="similarity">
    <text evidence="2">Belongs to the choline/ethanolamine kinase family.</text>
</comment>
<keyword evidence="4" id="KW-0808">Transferase</keyword>
<evidence type="ECO:0000256" key="1">
    <source>
        <dbReference type="ARBA" id="ARBA00037883"/>
    </source>
</evidence>
<keyword evidence="4" id="KW-0418">Kinase</keyword>
<dbReference type="PANTHER" id="PTHR22603">
    <property type="entry name" value="CHOLINE/ETHANOALAMINE KINASE"/>
    <property type="match status" value="1"/>
</dbReference>
<name>G0UA93_TRYVY</name>
<dbReference type="Gene3D" id="3.90.1200.10">
    <property type="match status" value="1"/>
</dbReference>
<dbReference type="EC" id="2.7.1.82" evidence="3"/>
<evidence type="ECO:0000313" key="4">
    <source>
        <dbReference type="EMBL" id="CCC52725.1"/>
    </source>
</evidence>
<dbReference type="EMBL" id="HE573027">
    <property type="protein sequence ID" value="CCC52725.1"/>
    <property type="molecule type" value="Genomic_DNA"/>
</dbReference>
<dbReference type="GO" id="GO:0006646">
    <property type="term" value="P:phosphatidylethanolamine biosynthetic process"/>
    <property type="evidence" value="ECO:0007669"/>
    <property type="project" value="TreeGrafter"/>
</dbReference>
<comment type="pathway">
    <text evidence="1">Phospholipid metabolism; phosphatidylethanolamine biosynthesis; phosphatidylethanolamine from ethanolamine: step 1/3.</text>
</comment>
<dbReference type="GO" id="GO:0005737">
    <property type="term" value="C:cytoplasm"/>
    <property type="evidence" value="ECO:0007669"/>
    <property type="project" value="TreeGrafter"/>
</dbReference>
<dbReference type="VEuPathDB" id="TriTrypDB:TvY486_1102100"/>
<gene>
    <name evidence="4" type="ORF">TVY486_1102100</name>
</gene>
<dbReference type="InterPro" id="IPR011009">
    <property type="entry name" value="Kinase-like_dom_sf"/>
</dbReference>
<dbReference type="Pfam" id="PF01633">
    <property type="entry name" value="Choline_kinase"/>
    <property type="match status" value="1"/>
</dbReference>
<evidence type="ECO:0000256" key="3">
    <source>
        <dbReference type="ARBA" id="ARBA00038874"/>
    </source>
</evidence>
<reference evidence="4" key="1">
    <citation type="journal article" date="2012" name="Proc. Natl. Acad. Sci. U.S.A.">
        <title>Antigenic diversity is generated by distinct evolutionary mechanisms in African trypanosome species.</title>
        <authorList>
            <person name="Jackson A.P."/>
            <person name="Berry A."/>
            <person name="Aslett M."/>
            <person name="Allison H.C."/>
            <person name="Burton P."/>
            <person name="Vavrova-Anderson J."/>
            <person name="Brown R."/>
            <person name="Browne H."/>
            <person name="Corton N."/>
            <person name="Hauser H."/>
            <person name="Gamble J."/>
            <person name="Gilderthorp R."/>
            <person name="Marcello L."/>
            <person name="McQuillan J."/>
            <person name="Otto T.D."/>
            <person name="Quail M.A."/>
            <person name="Sanders M.J."/>
            <person name="van Tonder A."/>
            <person name="Ginger M.L."/>
            <person name="Field M.C."/>
            <person name="Barry J.D."/>
            <person name="Hertz-Fowler C."/>
            <person name="Berriman M."/>
        </authorList>
    </citation>
    <scope>NUCLEOTIDE SEQUENCE</scope>
    <source>
        <strain evidence="4">Y486</strain>
    </source>
</reference>
<dbReference type="PANTHER" id="PTHR22603:SF66">
    <property type="entry name" value="ETHANOLAMINE KINASE"/>
    <property type="match status" value="1"/>
</dbReference>
<dbReference type="GO" id="GO:0004305">
    <property type="term" value="F:ethanolamine kinase activity"/>
    <property type="evidence" value="ECO:0007669"/>
    <property type="project" value="UniProtKB-EC"/>
</dbReference>
<proteinExistence type="inferred from homology"/>